<dbReference type="SUPFAM" id="SSF54695">
    <property type="entry name" value="POZ domain"/>
    <property type="match status" value="1"/>
</dbReference>
<dbReference type="GO" id="GO:0016567">
    <property type="term" value="P:protein ubiquitination"/>
    <property type="evidence" value="ECO:0007669"/>
    <property type="project" value="InterPro"/>
</dbReference>
<dbReference type="EMBL" id="CP144745">
    <property type="protein sequence ID" value="WVZ50667.1"/>
    <property type="molecule type" value="Genomic_DNA"/>
</dbReference>
<dbReference type="AlphaFoldDB" id="A0AAQ3PH03"/>
<protein>
    <recommendedName>
        <fullName evidence="3">BTB domain-containing protein</fullName>
    </recommendedName>
</protein>
<dbReference type="PANTHER" id="PTHR26379:SF249">
    <property type="entry name" value="TRAF TRANSCRIPTION FACTOR"/>
    <property type="match status" value="1"/>
</dbReference>
<dbReference type="SUPFAM" id="SSF49599">
    <property type="entry name" value="TRAF domain-like"/>
    <property type="match status" value="1"/>
</dbReference>
<proteinExistence type="inferred from homology"/>
<dbReference type="InterPro" id="IPR008974">
    <property type="entry name" value="TRAF-like"/>
</dbReference>
<evidence type="ECO:0000256" key="2">
    <source>
        <dbReference type="ARBA" id="ARBA00010846"/>
    </source>
</evidence>
<dbReference type="Pfam" id="PF22486">
    <property type="entry name" value="MATH_2"/>
    <property type="match status" value="1"/>
</dbReference>
<dbReference type="CDD" id="cd00121">
    <property type="entry name" value="MATH"/>
    <property type="match status" value="1"/>
</dbReference>
<keyword evidence="5" id="KW-1185">Reference proteome</keyword>
<evidence type="ECO:0000313" key="4">
    <source>
        <dbReference type="EMBL" id="WVZ50667.1"/>
    </source>
</evidence>
<organism evidence="4 5">
    <name type="scientific">Paspalum notatum var. saurae</name>
    <dbReference type="NCBI Taxonomy" id="547442"/>
    <lineage>
        <taxon>Eukaryota</taxon>
        <taxon>Viridiplantae</taxon>
        <taxon>Streptophyta</taxon>
        <taxon>Embryophyta</taxon>
        <taxon>Tracheophyta</taxon>
        <taxon>Spermatophyta</taxon>
        <taxon>Magnoliopsida</taxon>
        <taxon>Liliopsida</taxon>
        <taxon>Poales</taxon>
        <taxon>Poaceae</taxon>
        <taxon>PACMAD clade</taxon>
        <taxon>Panicoideae</taxon>
        <taxon>Andropogonodae</taxon>
        <taxon>Paspaleae</taxon>
        <taxon>Paspalinae</taxon>
        <taxon>Paspalum</taxon>
    </lineage>
</organism>
<dbReference type="InterPro" id="IPR000210">
    <property type="entry name" value="BTB/POZ_dom"/>
</dbReference>
<dbReference type="Pfam" id="PF00651">
    <property type="entry name" value="BTB"/>
    <property type="match status" value="1"/>
</dbReference>
<dbReference type="InterPro" id="IPR002083">
    <property type="entry name" value="MATH/TRAF_dom"/>
</dbReference>
<dbReference type="Proteomes" id="UP001341281">
    <property type="component" value="Chromosome 01"/>
</dbReference>
<dbReference type="Pfam" id="PF24570">
    <property type="entry name" value="BACK_BPM_SPOP"/>
    <property type="match status" value="1"/>
</dbReference>
<reference evidence="4 5" key="1">
    <citation type="submission" date="2024-02" db="EMBL/GenBank/DDBJ databases">
        <title>High-quality chromosome-scale genome assembly of Pensacola bahiagrass (Paspalum notatum Flugge var. saurae).</title>
        <authorList>
            <person name="Vega J.M."/>
            <person name="Podio M."/>
            <person name="Orjuela J."/>
            <person name="Siena L.A."/>
            <person name="Pessino S.C."/>
            <person name="Combes M.C."/>
            <person name="Mariac C."/>
            <person name="Albertini E."/>
            <person name="Pupilli F."/>
            <person name="Ortiz J.P.A."/>
            <person name="Leblanc O."/>
        </authorList>
    </citation>
    <scope>NUCLEOTIDE SEQUENCE [LARGE SCALE GENOMIC DNA]</scope>
    <source>
        <strain evidence="4">R1</strain>
        <tissue evidence="4">Leaf</tissue>
    </source>
</reference>
<evidence type="ECO:0000313" key="5">
    <source>
        <dbReference type="Proteomes" id="UP001341281"/>
    </source>
</evidence>
<dbReference type="Gene3D" id="1.25.40.420">
    <property type="match status" value="1"/>
</dbReference>
<dbReference type="SMART" id="SM00225">
    <property type="entry name" value="BTB"/>
    <property type="match status" value="1"/>
</dbReference>
<dbReference type="InterPro" id="IPR056423">
    <property type="entry name" value="BACK_BPM_SPOP"/>
</dbReference>
<dbReference type="PROSITE" id="PS50097">
    <property type="entry name" value="BTB"/>
    <property type="match status" value="1"/>
</dbReference>
<dbReference type="Gene3D" id="3.30.710.10">
    <property type="entry name" value="Potassium Channel Kv1.1, Chain A"/>
    <property type="match status" value="1"/>
</dbReference>
<name>A0AAQ3PH03_PASNO</name>
<sequence length="349" mass="38185">MAAAAASEHHLFEIAANQLGMGMCMGYGGTCWSSRIGGYDWDCSYSANSNGVSISLALPYHSILEPHNARFKFSLLDREGRPVPSRTRSSSFQNCCTHQGWKWTCDGFITREDLERPEYLNKDGGSFTVRCDVSLKPFAAKDDAFVTVPPSDLHQHLGSLLASKDGADVAFQVAGGGTFSAHRCVLAARSPVFRAQLFGEMKEGKTTAGGGSVVIEIEDMEASVFGSLLVFIYTDSLPEEEEDDDDDDEQVMVQYQRLLAAADMYGLERMKLVCQEKLCDHVRADSVARMLALADLHHCPGLKEACFDFLSSSANLESFTGTDGFELLTERCPAVLKELLAKLATVLIF</sequence>
<feature type="domain" description="BTB" evidence="3">
    <location>
        <begin position="167"/>
        <end position="241"/>
    </location>
</feature>
<dbReference type="Gene3D" id="2.60.210.10">
    <property type="entry name" value="Apoptosis, Tumor Necrosis Factor Receptor Associated Protein 2, Chain A"/>
    <property type="match status" value="1"/>
</dbReference>
<gene>
    <name evidence="4" type="ORF">U9M48_001899</name>
</gene>
<dbReference type="PANTHER" id="PTHR26379">
    <property type="entry name" value="BTB/POZ AND MATH DOMAIN-CONTAINING PROTEIN 1"/>
    <property type="match status" value="1"/>
</dbReference>
<dbReference type="InterPro" id="IPR045005">
    <property type="entry name" value="BPM1-6"/>
</dbReference>
<evidence type="ECO:0000256" key="1">
    <source>
        <dbReference type="ARBA" id="ARBA00004906"/>
    </source>
</evidence>
<comment type="similarity">
    <text evidence="2">Belongs to the Tdpoz family.</text>
</comment>
<accession>A0AAQ3PH03</accession>
<dbReference type="InterPro" id="IPR011333">
    <property type="entry name" value="SKP1/BTB/POZ_sf"/>
</dbReference>
<comment type="pathway">
    <text evidence="1">Protein modification; protein ubiquitination.</text>
</comment>
<evidence type="ECO:0000259" key="3">
    <source>
        <dbReference type="PROSITE" id="PS50097"/>
    </source>
</evidence>